<sequence>MIDVRDCSSISVLCRRCPTVSYPGSDYPYCGLTNWSYTGSNAQYRIQGHSIIACTKGESLFHLNSPTEVCFFRQDKRYTVQDIVLSVPPKLRPAPKFTPFRMAALTMNGALAMNGDGMNRDPNESTPRQWLATLRKGEMIWRESQKDKRFAKRLDHHANQLLGEITDALEDAIENKPNAKNDAIIEITRLLRDADDSCIRWLILFDLVQPDLVQPGAEEEVEVLVVEILVRMEPFLAFENPYQSSENGIAPAGGNIWKSECKDTRNHWQGKKKSTPFHTAAANGNAKAVDHMIRCLDEYYCKTQRLGEAPDSLDKGEVEVVNMFLEHDSLRKTFVTSENIIHAMDKISQLRTPNEVSDDRPETIIYSLIQHAVTSDVFNSAVVKKIIELNLQDVWSKWRKLHPNVQLDTSCLLHLAVLHQNLEFVKIFAVDYPESVTAKAAIPGTDGHRYHPLWYNNRNWDSSKSKWVDWSGSPEIRTEIVTATIRRTEKMQVLSEILQQSAEKVRELCFDISLFNSKSYRLYDFVQSLISHRENETLLSYEPTIKYARFPAMDLHPDDKETFGDIIRHDHREVFDVLDWLKESKAVTSVIELKVPDRLVNPHNELQIAKYVSDFGVEVLDWRFLDLSLSVFDKDKVKPRIRGLHLYASGKRAVISHWFSSQGLESFPNETMTKAYCEKTCKYIRTELRKLKRFLGLWKRNLVYGVNSQPWNPTHESLADLEELAQRAFPKLSQFILSYRTMVLGSPHPSKGFNPTKIAIIDNGIMSMSPASYDGPRDQERPKTTRRMMRSGSTTAAALGGLTKQEKGKRRGQDNNTRDAKTGAVETGDDDDDDDWEDLGNPNRRDGSKGYRTLWSRIEQGRSFVDDDFQVSPWLFASDPHGTQMANLICAIDPACRLYVAKVTDGRYGITPHRVARPTRRADPIASPRQAIQWARDEKVDIISMSFAILETSVLLDTTIADANADGIVLLCSTHDEGSNVGKAWPADSAETFTVTACDEYGALPRITNEYKYKLQGLNVAAGVIPFLESPDRISGSSVATAIAAGPSSLIVSCLRLANPDRPGLFTSTRRRTEVEKYLDAMQSAEGSKYVLLEKFGRIDAKIKDGEPIKAEVILEDVFKKNGEIRLDKP</sequence>
<evidence type="ECO:0000259" key="2">
    <source>
        <dbReference type="Pfam" id="PF00082"/>
    </source>
</evidence>
<dbReference type="AlphaFoldDB" id="A0AAN6N330"/>
<dbReference type="Pfam" id="PF00082">
    <property type="entry name" value="Peptidase_S8"/>
    <property type="match status" value="1"/>
</dbReference>
<dbReference type="Proteomes" id="UP001303473">
    <property type="component" value="Unassembled WGS sequence"/>
</dbReference>
<comment type="caution">
    <text evidence="3">The sequence shown here is derived from an EMBL/GenBank/DDBJ whole genome shotgun (WGS) entry which is preliminary data.</text>
</comment>
<evidence type="ECO:0000313" key="4">
    <source>
        <dbReference type="Proteomes" id="UP001303473"/>
    </source>
</evidence>
<protein>
    <recommendedName>
        <fullName evidence="2">Peptidase S8/S53 domain-containing protein</fullName>
    </recommendedName>
</protein>
<feature type="region of interest" description="Disordered" evidence="1">
    <location>
        <begin position="768"/>
        <end position="849"/>
    </location>
</feature>
<accession>A0AAN6N330</accession>
<dbReference type="InterPro" id="IPR000209">
    <property type="entry name" value="Peptidase_S8/S53_dom"/>
</dbReference>
<keyword evidence="4" id="KW-1185">Reference proteome</keyword>
<dbReference type="EMBL" id="MU853836">
    <property type="protein sequence ID" value="KAK3938154.1"/>
    <property type="molecule type" value="Genomic_DNA"/>
</dbReference>
<evidence type="ECO:0000256" key="1">
    <source>
        <dbReference type="SAM" id="MobiDB-lite"/>
    </source>
</evidence>
<feature type="compositionally biased region" description="Acidic residues" evidence="1">
    <location>
        <begin position="827"/>
        <end position="838"/>
    </location>
</feature>
<reference evidence="4" key="1">
    <citation type="journal article" date="2023" name="Mol. Phylogenet. Evol.">
        <title>Genome-scale phylogeny and comparative genomics of the fungal order Sordariales.</title>
        <authorList>
            <person name="Hensen N."/>
            <person name="Bonometti L."/>
            <person name="Westerberg I."/>
            <person name="Brannstrom I.O."/>
            <person name="Guillou S."/>
            <person name="Cros-Aarteil S."/>
            <person name="Calhoun S."/>
            <person name="Haridas S."/>
            <person name="Kuo A."/>
            <person name="Mondo S."/>
            <person name="Pangilinan J."/>
            <person name="Riley R."/>
            <person name="LaButti K."/>
            <person name="Andreopoulos B."/>
            <person name="Lipzen A."/>
            <person name="Chen C."/>
            <person name="Yan M."/>
            <person name="Daum C."/>
            <person name="Ng V."/>
            <person name="Clum A."/>
            <person name="Steindorff A."/>
            <person name="Ohm R.A."/>
            <person name="Martin F."/>
            <person name="Silar P."/>
            <person name="Natvig D.O."/>
            <person name="Lalanne C."/>
            <person name="Gautier V."/>
            <person name="Ament-Velasquez S.L."/>
            <person name="Kruys A."/>
            <person name="Hutchinson M.I."/>
            <person name="Powell A.J."/>
            <person name="Barry K."/>
            <person name="Miller A.N."/>
            <person name="Grigoriev I.V."/>
            <person name="Debuchy R."/>
            <person name="Gladieux P."/>
            <person name="Hiltunen Thoren M."/>
            <person name="Johannesson H."/>
        </authorList>
    </citation>
    <scope>NUCLEOTIDE SEQUENCE [LARGE SCALE GENOMIC DNA]</scope>
    <source>
        <strain evidence="4">CBS 340.73</strain>
    </source>
</reference>
<dbReference type="GO" id="GO:0006508">
    <property type="term" value="P:proteolysis"/>
    <property type="evidence" value="ECO:0007669"/>
    <property type="project" value="InterPro"/>
</dbReference>
<proteinExistence type="predicted"/>
<name>A0AAN6N330_9PEZI</name>
<dbReference type="GO" id="GO:0004252">
    <property type="term" value="F:serine-type endopeptidase activity"/>
    <property type="evidence" value="ECO:0007669"/>
    <property type="project" value="InterPro"/>
</dbReference>
<gene>
    <name evidence="3" type="ORF">QBC46DRAFT_441511</name>
</gene>
<dbReference type="SUPFAM" id="SSF52743">
    <property type="entry name" value="Subtilisin-like"/>
    <property type="match status" value="1"/>
</dbReference>
<dbReference type="InterPro" id="IPR036852">
    <property type="entry name" value="Peptidase_S8/S53_dom_sf"/>
</dbReference>
<feature type="domain" description="Peptidase S8/S53" evidence="2">
    <location>
        <begin position="757"/>
        <end position="1053"/>
    </location>
</feature>
<organism evidence="3 4">
    <name type="scientific">Diplogelasinospora grovesii</name>
    <dbReference type="NCBI Taxonomy" id="303347"/>
    <lineage>
        <taxon>Eukaryota</taxon>
        <taxon>Fungi</taxon>
        <taxon>Dikarya</taxon>
        <taxon>Ascomycota</taxon>
        <taxon>Pezizomycotina</taxon>
        <taxon>Sordariomycetes</taxon>
        <taxon>Sordariomycetidae</taxon>
        <taxon>Sordariales</taxon>
        <taxon>Diplogelasinosporaceae</taxon>
        <taxon>Diplogelasinospora</taxon>
    </lineage>
</organism>
<feature type="compositionally biased region" description="Basic and acidic residues" evidence="1">
    <location>
        <begin position="811"/>
        <end position="821"/>
    </location>
</feature>
<evidence type="ECO:0000313" key="3">
    <source>
        <dbReference type="EMBL" id="KAK3938154.1"/>
    </source>
</evidence>
<dbReference type="Gene3D" id="3.40.50.200">
    <property type="entry name" value="Peptidase S8/S53 domain"/>
    <property type="match status" value="1"/>
</dbReference>